<feature type="region of interest" description="Disordered" evidence="1">
    <location>
        <begin position="27"/>
        <end position="56"/>
    </location>
</feature>
<dbReference type="EnsemblProtists" id="PYU1_T013824">
    <property type="protein sequence ID" value="PYU1_T013824"/>
    <property type="gene ID" value="PYU1_G013795"/>
</dbReference>
<dbReference type="Gene3D" id="3.30.2130.10">
    <property type="entry name" value="VC0802-like"/>
    <property type="match status" value="2"/>
</dbReference>
<dbReference type="EMBL" id="GL376614">
    <property type="status" value="NOT_ANNOTATED_CDS"/>
    <property type="molecule type" value="Genomic_DNA"/>
</dbReference>
<evidence type="ECO:0000256" key="1">
    <source>
        <dbReference type="SAM" id="MobiDB-lite"/>
    </source>
</evidence>
<evidence type="ECO:0000313" key="5">
    <source>
        <dbReference type="Proteomes" id="UP000019132"/>
    </source>
</evidence>
<dbReference type="STRING" id="431595.K3X9C5"/>
<evidence type="ECO:0000313" key="4">
    <source>
        <dbReference type="EnsemblProtists" id="PYU1_T013824"/>
    </source>
</evidence>
<protein>
    <recommendedName>
        <fullName evidence="6">CASTOR ACT domain-containing protein</fullName>
    </recommendedName>
</protein>
<dbReference type="Pfam" id="PF21389">
    <property type="entry name" value="CASTOR1_ACT-like"/>
    <property type="match status" value="1"/>
</dbReference>
<dbReference type="PANTHER" id="PTHR31131">
    <property type="entry name" value="CHROMOSOME 1, WHOLE GENOME SHOTGUN SEQUENCE"/>
    <property type="match status" value="1"/>
</dbReference>
<feature type="domain" description="CASTOR ACT" evidence="2">
    <location>
        <begin position="312"/>
        <end position="374"/>
    </location>
</feature>
<feature type="domain" description="CASTOR ACT" evidence="2">
    <location>
        <begin position="119"/>
        <end position="180"/>
    </location>
</feature>
<dbReference type="OMA" id="HFTHPLI"/>
<dbReference type="Pfam" id="PF13840">
    <property type="entry name" value="ACT_7"/>
    <property type="match status" value="2"/>
</dbReference>
<name>K3X9C5_GLOUD</name>
<dbReference type="eggNOG" id="ENOG502QV83">
    <property type="taxonomic scope" value="Eukaryota"/>
</dbReference>
<keyword evidence="5" id="KW-1185">Reference proteome</keyword>
<dbReference type="VEuPathDB" id="FungiDB:PYU1_G013795"/>
<dbReference type="InterPro" id="IPR045865">
    <property type="entry name" value="ACT-like_dom_sf"/>
</dbReference>
<evidence type="ECO:0000259" key="2">
    <source>
        <dbReference type="Pfam" id="PF13840"/>
    </source>
</evidence>
<proteinExistence type="predicted"/>
<dbReference type="AlphaFoldDB" id="K3X9C5"/>
<reference evidence="4" key="3">
    <citation type="submission" date="2015-02" db="UniProtKB">
        <authorList>
            <consortium name="EnsemblProtists"/>
        </authorList>
    </citation>
    <scope>IDENTIFICATION</scope>
    <source>
        <strain evidence="4">DAOM BR144</strain>
    </source>
</reference>
<dbReference type="InterPro" id="IPR049479">
    <property type="entry name" value="CASTOR1_ACT-like"/>
</dbReference>
<dbReference type="SUPFAM" id="SSF55021">
    <property type="entry name" value="ACT-like"/>
    <property type="match status" value="2"/>
</dbReference>
<feature type="domain" description="Cytosolic arginine sensor for mTORC1 subunit 1/2 ACT-like" evidence="3">
    <location>
        <begin position="62"/>
        <end position="113"/>
    </location>
</feature>
<dbReference type="PANTHER" id="PTHR31131:SF6">
    <property type="entry name" value="CASTOR ACT DOMAIN-CONTAINING PROTEIN"/>
    <property type="match status" value="1"/>
</dbReference>
<accession>K3X9C5</accession>
<dbReference type="Proteomes" id="UP000019132">
    <property type="component" value="Unassembled WGS sequence"/>
</dbReference>
<evidence type="ECO:0008006" key="6">
    <source>
        <dbReference type="Google" id="ProtNLM"/>
    </source>
</evidence>
<dbReference type="InParanoid" id="K3X9C5"/>
<reference evidence="5" key="2">
    <citation type="submission" date="2010-04" db="EMBL/GenBank/DDBJ databases">
        <authorList>
            <person name="Buell R."/>
            <person name="Hamilton J."/>
            <person name="Hostetler J."/>
        </authorList>
    </citation>
    <scope>NUCLEOTIDE SEQUENCE [LARGE SCALE GENOMIC DNA]</scope>
    <source>
        <strain evidence="5">DAOM:BR144</strain>
    </source>
</reference>
<dbReference type="InterPro" id="IPR027795">
    <property type="entry name" value="CASTOR_ACT_dom"/>
</dbReference>
<evidence type="ECO:0000259" key="3">
    <source>
        <dbReference type="Pfam" id="PF21389"/>
    </source>
</evidence>
<dbReference type="HOGENOM" id="CLU_057799_0_0_1"/>
<reference evidence="5" key="1">
    <citation type="journal article" date="2010" name="Genome Biol.">
        <title>Genome sequence of the necrotrophic plant pathogen Pythium ultimum reveals original pathogenicity mechanisms and effector repertoire.</title>
        <authorList>
            <person name="Levesque C.A."/>
            <person name="Brouwer H."/>
            <person name="Cano L."/>
            <person name="Hamilton J.P."/>
            <person name="Holt C."/>
            <person name="Huitema E."/>
            <person name="Raffaele S."/>
            <person name="Robideau G.P."/>
            <person name="Thines M."/>
            <person name="Win J."/>
            <person name="Zerillo M.M."/>
            <person name="Beakes G.W."/>
            <person name="Boore J.L."/>
            <person name="Busam D."/>
            <person name="Dumas B."/>
            <person name="Ferriera S."/>
            <person name="Fuerstenberg S.I."/>
            <person name="Gachon C.M."/>
            <person name="Gaulin E."/>
            <person name="Govers F."/>
            <person name="Grenville-Briggs L."/>
            <person name="Horner N."/>
            <person name="Hostetler J."/>
            <person name="Jiang R.H."/>
            <person name="Johnson J."/>
            <person name="Krajaejun T."/>
            <person name="Lin H."/>
            <person name="Meijer H.J."/>
            <person name="Moore B."/>
            <person name="Morris P."/>
            <person name="Phuntmart V."/>
            <person name="Puiu D."/>
            <person name="Shetty J."/>
            <person name="Stajich J.E."/>
            <person name="Tripathy S."/>
            <person name="Wawra S."/>
            <person name="van West P."/>
            <person name="Whitty B.R."/>
            <person name="Coutinho P.M."/>
            <person name="Henrissat B."/>
            <person name="Martin F."/>
            <person name="Thomas P.D."/>
            <person name="Tyler B.M."/>
            <person name="De Vries R.P."/>
            <person name="Kamoun S."/>
            <person name="Yandell M."/>
            <person name="Tisserat N."/>
            <person name="Buell C.R."/>
        </authorList>
    </citation>
    <scope>NUCLEOTIDE SEQUENCE</scope>
    <source>
        <strain evidence="5">DAOM:BR144</strain>
    </source>
</reference>
<dbReference type="InterPro" id="IPR051719">
    <property type="entry name" value="CASTOR_mTORC1"/>
</dbReference>
<sequence length="395" mass="43958">MANAQVQLVCLAPSLVITSVEKTNNEHPFHPFLTTTSQANDTRDGNDTPPPAVQHQQRHARLIPTLLELLFYSSERQGMDASAPRFLSYVETQHEISIVFEEQLLSMFPDDALEYEPIRWKALQVASAGTGAFLNQLAVLTELTTQLAKHNVSVFQISTYQTDYVLVKIEDLKVAITCLESFCYIEMENGDEVHISSSSLDDATDNANPVDMSPEGAQRDDLAVHHHVLSVPDIDLYLVQIDKSCVRRHMYNLIRLLFGHNVNVEGNPSSKGKLFLSYSETGDDISVVTYDKVFVEEMQSLASSGDQGVMVSPDSWKVVQVGDTNLGFAETGIVAGQTRVLLSSGTMVFYLSTFATDFMMIKEDEWDDALPILRSHFHVLEGRFAPLMTTVSSSR</sequence>
<organism evidence="4 5">
    <name type="scientific">Globisporangium ultimum (strain ATCC 200006 / CBS 805.95 / DAOM BR144)</name>
    <name type="common">Pythium ultimum</name>
    <dbReference type="NCBI Taxonomy" id="431595"/>
    <lineage>
        <taxon>Eukaryota</taxon>
        <taxon>Sar</taxon>
        <taxon>Stramenopiles</taxon>
        <taxon>Oomycota</taxon>
        <taxon>Peronosporomycetes</taxon>
        <taxon>Pythiales</taxon>
        <taxon>Pythiaceae</taxon>
        <taxon>Globisporangium</taxon>
    </lineage>
</organism>